<evidence type="ECO:0000313" key="1">
    <source>
        <dbReference type="EMBL" id="XCH21877.1"/>
    </source>
</evidence>
<proteinExistence type="predicted"/>
<name>A0AAU8FC82_9BACI</name>
<dbReference type="RefSeq" id="WP_241033910.1">
    <property type="nucleotide sequence ID" value="NZ_CP123058.1"/>
</dbReference>
<reference evidence="1" key="1">
    <citation type="submission" date="2023-04" db="EMBL/GenBank/DDBJ databases">
        <title>Bacillus cereus group whole genome sequencing.</title>
        <authorList>
            <person name="Kang M."/>
            <person name="Kim H.J."/>
        </authorList>
    </citation>
    <scope>NUCLEOTIDE SEQUENCE</scope>
    <source>
        <strain evidence="1">MS39</strain>
    </source>
</reference>
<organism evidence="1">
    <name type="scientific">Bacillus cereus group sp. MS39</name>
    <dbReference type="NCBI Taxonomy" id="3041344"/>
    <lineage>
        <taxon>Bacteria</taxon>
        <taxon>Bacillati</taxon>
        <taxon>Bacillota</taxon>
        <taxon>Bacilli</taxon>
        <taxon>Bacillales</taxon>
        <taxon>Bacillaceae</taxon>
        <taxon>Bacillus</taxon>
        <taxon>Bacillus cereus group</taxon>
    </lineage>
</organism>
<protein>
    <submittedName>
        <fullName evidence="1">Uncharacterized protein</fullName>
    </submittedName>
</protein>
<gene>
    <name evidence="1" type="ORF">QEP67_15295</name>
</gene>
<dbReference type="AlphaFoldDB" id="A0AAU8FC82"/>
<sequence>MALIKYNGEFTYSNHFQIN</sequence>
<accession>A0AAU8FC82</accession>
<dbReference type="EMBL" id="CP123058">
    <property type="protein sequence ID" value="XCH21877.1"/>
    <property type="molecule type" value="Genomic_DNA"/>
</dbReference>